<accession>A0AAW0QI68</accession>
<organism evidence="8 9">
    <name type="scientific">Apiospora kogelbergensis</name>
    <dbReference type="NCBI Taxonomy" id="1337665"/>
    <lineage>
        <taxon>Eukaryota</taxon>
        <taxon>Fungi</taxon>
        <taxon>Dikarya</taxon>
        <taxon>Ascomycota</taxon>
        <taxon>Pezizomycotina</taxon>
        <taxon>Sordariomycetes</taxon>
        <taxon>Xylariomycetidae</taxon>
        <taxon>Amphisphaeriales</taxon>
        <taxon>Apiosporaceae</taxon>
        <taxon>Apiospora</taxon>
    </lineage>
</organism>
<comment type="subcellular location">
    <subcellularLocation>
        <location evidence="1">Membrane</location>
        <topology evidence="1">Multi-pass membrane protein</topology>
    </subcellularLocation>
</comment>
<dbReference type="PANTHER" id="PTHR33048">
    <property type="entry name" value="PTH11-LIKE INTEGRAL MEMBRANE PROTEIN (AFU_ORTHOLOGUE AFUA_5G11245)"/>
    <property type="match status" value="1"/>
</dbReference>
<sequence length="444" mass="49962">MSAPGAPMLMPVLEVPHTVFNAVLWIFVAVSGIALSFRLIARGRGKRIFWDDGIVLFSWLLSLAIAVLWQWAAPDMYYIFNVQAGLAPMDPVQYMISLRNWLNTSLVVEMFFYTILCFIKLAFLIFFQRLGRHTQHFMYVWWGVLFVTVGTYLASIGNINYKCLVGTIEQITVVCQTEHEVKWTGTTLKANAALDVLTDFLSLSPFLSFSFLYPDFTPIQVVLSSKKVALLGLFSLTMITVIVAIIRAVMVDSKRRPDGNPDVSWLWFWSAVEPSVAIMVCCGSAFPQLFTSSTKKKPEFSPSATFLRLRSRIRSSGRQPKYADGDSTLLDFTRMSQNGTPEIDSHPNANVKDDSKLTADAHRYEVDTETGYAELGYNETKNIGLGMSTDDARQGTRHVVRPVPAHHYAHENAPPHHTQPGSRNQVMHQFELEDKDGGRGSQFR</sequence>
<proteinExistence type="inferred from homology"/>
<feature type="transmembrane region" description="Helical" evidence="6">
    <location>
        <begin position="266"/>
        <end position="286"/>
    </location>
</feature>
<feature type="transmembrane region" description="Helical" evidence="6">
    <location>
        <begin position="110"/>
        <end position="127"/>
    </location>
</feature>
<dbReference type="Pfam" id="PF20684">
    <property type="entry name" value="Fung_rhodopsin"/>
    <property type="match status" value="1"/>
</dbReference>
<evidence type="ECO:0000256" key="2">
    <source>
        <dbReference type="ARBA" id="ARBA00022692"/>
    </source>
</evidence>
<evidence type="ECO:0000256" key="4">
    <source>
        <dbReference type="ARBA" id="ARBA00023136"/>
    </source>
</evidence>
<keyword evidence="4 6" id="KW-0472">Membrane</keyword>
<feature type="transmembrane region" description="Helical" evidence="6">
    <location>
        <begin position="228"/>
        <end position="246"/>
    </location>
</feature>
<evidence type="ECO:0000313" key="8">
    <source>
        <dbReference type="EMBL" id="KAK8101426.1"/>
    </source>
</evidence>
<reference evidence="8 9" key="1">
    <citation type="submission" date="2023-01" db="EMBL/GenBank/DDBJ databases">
        <title>Analysis of 21 Apiospora genomes using comparative genomics revels a genus with tremendous synthesis potential of carbohydrate active enzymes and secondary metabolites.</title>
        <authorList>
            <person name="Sorensen T."/>
        </authorList>
    </citation>
    <scope>NUCLEOTIDE SEQUENCE [LARGE SCALE GENOMIC DNA]</scope>
    <source>
        <strain evidence="8 9">CBS 117206</strain>
    </source>
</reference>
<name>A0AAW0QI68_9PEZI</name>
<feature type="transmembrane region" description="Helical" evidence="6">
    <location>
        <begin position="139"/>
        <end position="159"/>
    </location>
</feature>
<dbReference type="EMBL" id="JAQQWP010000009">
    <property type="protein sequence ID" value="KAK8101426.1"/>
    <property type="molecule type" value="Genomic_DNA"/>
</dbReference>
<keyword evidence="3 6" id="KW-1133">Transmembrane helix</keyword>
<dbReference type="AlphaFoldDB" id="A0AAW0QI68"/>
<keyword evidence="9" id="KW-1185">Reference proteome</keyword>
<dbReference type="Proteomes" id="UP001392437">
    <property type="component" value="Unassembled WGS sequence"/>
</dbReference>
<keyword evidence="2 6" id="KW-0812">Transmembrane</keyword>
<comment type="similarity">
    <text evidence="5">Belongs to the SAT4 family.</text>
</comment>
<evidence type="ECO:0000256" key="3">
    <source>
        <dbReference type="ARBA" id="ARBA00022989"/>
    </source>
</evidence>
<evidence type="ECO:0000256" key="5">
    <source>
        <dbReference type="ARBA" id="ARBA00038359"/>
    </source>
</evidence>
<dbReference type="InterPro" id="IPR052337">
    <property type="entry name" value="SAT4-like"/>
</dbReference>
<protein>
    <recommendedName>
        <fullName evidence="7">Rhodopsin domain-containing protein</fullName>
    </recommendedName>
</protein>
<gene>
    <name evidence="8" type="ORF">PG999_011800</name>
</gene>
<dbReference type="InterPro" id="IPR049326">
    <property type="entry name" value="Rhodopsin_dom_fungi"/>
</dbReference>
<feature type="domain" description="Rhodopsin" evidence="7">
    <location>
        <begin position="38"/>
        <end position="290"/>
    </location>
</feature>
<evidence type="ECO:0000256" key="6">
    <source>
        <dbReference type="SAM" id="Phobius"/>
    </source>
</evidence>
<evidence type="ECO:0000259" key="7">
    <source>
        <dbReference type="Pfam" id="PF20684"/>
    </source>
</evidence>
<dbReference type="GO" id="GO:0016020">
    <property type="term" value="C:membrane"/>
    <property type="evidence" value="ECO:0007669"/>
    <property type="project" value="UniProtKB-SubCell"/>
</dbReference>
<feature type="transmembrane region" description="Helical" evidence="6">
    <location>
        <begin position="53"/>
        <end position="72"/>
    </location>
</feature>
<evidence type="ECO:0000313" key="9">
    <source>
        <dbReference type="Proteomes" id="UP001392437"/>
    </source>
</evidence>
<evidence type="ECO:0000256" key="1">
    <source>
        <dbReference type="ARBA" id="ARBA00004141"/>
    </source>
</evidence>
<comment type="caution">
    <text evidence="8">The sequence shown here is derived from an EMBL/GenBank/DDBJ whole genome shotgun (WGS) entry which is preliminary data.</text>
</comment>
<dbReference type="PANTHER" id="PTHR33048:SF47">
    <property type="entry name" value="INTEGRAL MEMBRANE PROTEIN-RELATED"/>
    <property type="match status" value="1"/>
</dbReference>
<feature type="transmembrane region" description="Helical" evidence="6">
    <location>
        <begin position="20"/>
        <end position="41"/>
    </location>
</feature>